<dbReference type="EMBL" id="CAJNRD030001122">
    <property type="protein sequence ID" value="CAG5100621.1"/>
    <property type="molecule type" value="Genomic_DNA"/>
</dbReference>
<comment type="caution">
    <text evidence="3">The sequence shown here is derived from an EMBL/GenBank/DDBJ whole genome shotgun (WGS) entry which is preliminary data.</text>
</comment>
<dbReference type="PROSITE" id="PS50081">
    <property type="entry name" value="ZF_DAG_PE_2"/>
    <property type="match status" value="1"/>
</dbReference>
<feature type="domain" description="Phorbol-ester/DAG-type" evidence="2">
    <location>
        <begin position="1"/>
        <end position="39"/>
    </location>
</feature>
<keyword evidence="4" id="KW-1185">Reference proteome</keyword>
<dbReference type="InterPro" id="IPR002219">
    <property type="entry name" value="PKC_DAG/PE"/>
</dbReference>
<evidence type="ECO:0000256" key="1">
    <source>
        <dbReference type="SAM" id="Coils"/>
    </source>
</evidence>
<name>A0A8J2HHN8_COTCN</name>
<dbReference type="AlphaFoldDB" id="A0A8J2HHN8"/>
<proteinExistence type="predicted"/>
<protein>
    <recommendedName>
        <fullName evidence="2">Phorbol-ester/DAG-type domain-containing protein</fullName>
    </recommendedName>
</protein>
<gene>
    <name evidence="3" type="ORF">HICCMSTLAB_LOCUS9694</name>
</gene>
<sequence>MNCARCKRAVTKSLDCNTCKLVYHPSCAKEIGKSKVKNCCTKSFIALLSPAKSALNLQEIPGRSSIIRPSSLSNLRRHCSSKSSYKSANSSPRTPPVTSIEDSVFVSHTATPSLKMTEVTTKLPDWSKYSSDEKLNLLLDLTYKNRVSVQNMSQTLDSHTVSIQNLSQILDSHNADIKNLVTNVKENIKKINQLSSSLDAVNNSLTEITKSQELAQNEIKKLTNDLNKNAIKCNENAASIKLLKSTIDSIATSTLTQHTSDHKHSSSQLFSTANINSNLKILALNINSYLPHQAEFEALVNDLQPHIITVVEAWLNPGVDISLKDYMIVRRDRGLINQDGRYMRGGGIACFFHAALKTKILFSSESQDINHPEYLIIDVVLPSTVHILLSAIYRRPQGHLLDNFFVQFNKFYSTYNNIVIMGDLNCNLLKSDRPANHLKSFIAESNLHCIPYGATFHTTETHSWLDVIIVDSKDKLGNYSKSLRPFIGGHDYLVCNYKLELTSKYDKTVKFRNFNRCDHIALSTDLTQKLYIAALNLEDLDPNYLVSHLITSTTSALDTHAPFTTRRLTRPSSPWLTKELRTEFHQRDILYKRARRTRDTNLMILYKKMRKDLKNKLNTARDTYFKSLLENPSQNSNIWSNLKRVGFLKSKKSSPLDHLNANELNCYYANILRKHPSCTLDFIKGLPSHTVRKVDSIFNWSNVDIVEVTKNLKLTLQKSKGRSPDDWAKEVGLVINFEKTKVMVLGNSMKLKVLENSGLPQIVIDGKIIPYVSSAKHLGVHLSNNLSWDVHIAQITRKVYATLKNLKHRKSILSSSTRKILITATVIPNIEYCSLVLIDSSKRLDYKLQCLMNNAVRFIFNLKRDEHITPYRCSLNWLTIKSKRSYNLACFFYKLINSGEPKRSDRLATKYNNVIFKIPNFSTNSFENSFTVTAIRLWRDLPADIINALSLETFKIKAFEFLKHLELEKQTC</sequence>
<organism evidence="3 4">
    <name type="scientific">Cotesia congregata</name>
    <name type="common">Parasitoid wasp</name>
    <name type="synonym">Apanteles congregatus</name>
    <dbReference type="NCBI Taxonomy" id="51543"/>
    <lineage>
        <taxon>Eukaryota</taxon>
        <taxon>Metazoa</taxon>
        <taxon>Ecdysozoa</taxon>
        <taxon>Arthropoda</taxon>
        <taxon>Hexapoda</taxon>
        <taxon>Insecta</taxon>
        <taxon>Pterygota</taxon>
        <taxon>Neoptera</taxon>
        <taxon>Endopterygota</taxon>
        <taxon>Hymenoptera</taxon>
        <taxon>Apocrita</taxon>
        <taxon>Ichneumonoidea</taxon>
        <taxon>Braconidae</taxon>
        <taxon>Microgastrinae</taxon>
        <taxon>Cotesia</taxon>
    </lineage>
</organism>
<evidence type="ECO:0000259" key="2">
    <source>
        <dbReference type="PROSITE" id="PS50081"/>
    </source>
</evidence>
<accession>A0A8J2HHN8</accession>
<dbReference type="Proteomes" id="UP000786811">
    <property type="component" value="Unassembled WGS sequence"/>
</dbReference>
<evidence type="ECO:0000313" key="3">
    <source>
        <dbReference type="EMBL" id="CAG5100621.1"/>
    </source>
</evidence>
<dbReference type="GO" id="GO:0003824">
    <property type="term" value="F:catalytic activity"/>
    <property type="evidence" value="ECO:0007669"/>
    <property type="project" value="InterPro"/>
</dbReference>
<reference evidence="3" key="1">
    <citation type="submission" date="2021-04" db="EMBL/GenBank/DDBJ databases">
        <authorList>
            <person name="Chebbi M.A.C M."/>
        </authorList>
    </citation>
    <scope>NUCLEOTIDE SEQUENCE</scope>
</reference>
<dbReference type="SUPFAM" id="SSF56219">
    <property type="entry name" value="DNase I-like"/>
    <property type="match status" value="1"/>
</dbReference>
<evidence type="ECO:0000313" key="4">
    <source>
        <dbReference type="Proteomes" id="UP000786811"/>
    </source>
</evidence>
<dbReference type="PANTHER" id="PTHR33776:SF3">
    <property type="entry name" value="PHD-TYPE DOMAIN-CONTAINING PROTEIN"/>
    <property type="match status" value="1"/>
</dbReference>
<dbReference type="InterPro" id="IPR005135">
    <property type="entry name" value="Endo/exonuclease/phosphatase"/>
</dbReference>
<dbReference type="InterPro" id="IPR036691">
    <property type="entry name" value="Endo/exonu/phosph_ase_sf"/>
</dbReference>
<keyword evidence="1" id="KW-0175">Coiled coil</keyword>
<dbReference type="PANTHER" id="PTHR33776">
    <property type="entry name" value="ENDO/EXONUCLEASE/PHOSPHATASE DOMAIN-CONTAINING PROTEIN"/>
    <property type="match status" value="1"/>
</dbReference>
<dbReference type="OrthoDB" id="5953030at2759"/>
<dbReference type="Pfam" id="PF03372">
    <property type="entry name" value="Exo_endo_phos"/>
    <property type="match status" value="1"/>
</dbReference>
<feature type="coiled-coil region" evidence="1">
    <location>
        <begin position="163"/>
        <end position="225"/>
    </location>
</feature>
<dbReference type="Gene3D" id="3.60.10.10">
    <property type="entry name" value="Endonuclease/exonuclease/phosphatase"/>
    <property type="match status" value="1"/>
</dbReference>